<dbReference type="Pfam" id="PF07963">
    <property type="entry name" value="N_methyl"/>
    <property type="match status" value="1"/>
</dbReference>
<dbReference type="NCBIfam" id="TIGR02532">
    <property type="entry name" value="IV_pilin_GFxxxE"/>
    <property type="match status" value="1"/>
</dbReference>
<dbReference type="OrthoDB" id="9788802at2"/>
<dbReference type="PROSITE" id="PS00409">
    <property type="entry name" value="PROKAR_NTER_METHYL"/>
    <property type="match status" value="1"/>
</dbReference>
<organism evidence="2 3">
    <name type="scientific">Propionivibrio dicarboxylicus</name>
    <dbReference type="NCBI Taxonomy" id="83767"/>
    <lineage>
        <taxon>Bacteria</taxon>
        <taxon>Pseudomonadati</taxon>
        <taxon>Pseudomonadota</taxon>
        <taxon>Betaproteobacteria</taxon>
        <taxon>Rhodocyclales</taxon>
        <taxon>Rhodocyclaceae</taxon>
        <taxon>Propionivibrio</taxon>
    </lineage>
</organism>
<keyword evidence="3" id="KW-1185">Reference proteome</keyword>
<reference evidence="2 3" key="1">
    <citation type="submission" date="2016-10" db="EMBL/GenBank/DDBJ databases">
        <authorList>
            <person name="de Groot N.N."/>
        </authorList>
    </citation>
    <scope>NUCLEOTIDE SEQUENCE [LARGE SCALE GENOMIC DNA]</scope>
    <source>
        <strain evidence="2 3">DSM 5885</strain>
    </source>
</reference>
<proteinExistence type="predicted"/>
<dbReference type="Proteomes" id="UP000198607">
    <property type="component" value="Unassembled WGS sequence"/>
</dbReference>
<protein>
    <submittedName>
        <fullName evidence="2">MSHA biogenesis protein MshO</fullName>
    </submittedName>
</protein>
<dbReference type="InterPro" id="IPR045584">
    <property type="entry name" value="Pilin-like"/>
</dbReference>
<evidence type="ECO:0000313" key="2">
    <source>
        <dbReference type="EMBL" id="SDH37783.1"/>
    </source>
</evidence>
<keyword evidence="1" id="KW-1133">Transmembrane helix</keyword>
<dbReference type="RefSeq" id="WP_091936368.1">
    <property type="nucleotide sequence ID" value="NZ_FNCY01000005.1"/>
</dbReference>
<feature type="transmembrane region" description="Helical" evidence="1">
    <location>
        <begin position="21"/>
        <end position="45"/>
    </location>
</feature>
<evidence type="ECO:0000313" key="3">
    <source>
        <dbReference type="Proteomes" id="UP000198607"/>
    </source>
</evidence>
<evidence type="ECO:0000256" key="1">
    <source>
        <dbReference type="SAM" id="Phobius"/>
    </source>
</evidence>
<dbReference type="STRING" id="83767.SAMN05660652_01619"/>
<keyword evidence="1" id="KW-0812">Transmembrane</keyword>
<accession>A0A1G8BXI7</accession>
<dbReference type="SUPFAM" id="SSF54523">
    <property type="entry name" value="Pili subunits"/>
    <property type="match status" value="1"/>
</dbReference>
<dbReference type="InterPro" id="IPR012902">
    <property type="entry name" value="N_methyl_site"/>
</dbReference>
<sequence length="296" mass="31546">MNPLSPHCLDAHRFGRARPKGFTLVEIVVVIVLTGILASSLTMFLKPATDAYASVGNRAALTDAADTALRRMADDIRRAVPNSIRSVSANCFQLVPIQVGGRYRTGPDRASDVTSCTPTTCSAPLDTTQASDAFDILSDLPRQPAKNDWVVVNNQNADDVYAGTNRAQIAAITQASPNGAPRVGDGTVRLTVTPKQFPSGYDGGRFFTVADAEQTVFYNCIGRTLYRTVATFDTGTTNSCPTDGAVVATNVSNCTFVYSPSTGMTSQNGLLWMRLELGLDGESVALNYGVHVDNVP</sequence>
<keyword evidence="1" id="KW-0472">Membrane</keyword>
<name>A0A1G8BXI7_9RHOO</name>
<dbReference type="EMBL" id="FNCY01000005">
    <property type="protein sequence ID" value="SDH37783.1"/>
    <property type="molecule type" value="Genomic_DNA"/>
</dbReference>
<gene>
    <name evidence="2" type="ORF">SAMN05660652_01619</name>
</gene>
<dbReference type="AlphaFoldDB" id="A0A1G8BXI7"/>